<evidence type="ECO:0000313" key="8">
    <source>
        <dbReference type="EMBL" id="RJL27219.1"/>
    </source>
</evidence>
<keyword evidence="3 7" id="KW-0479">Metal-binding</keyword>
<sequence>MSAVALPPKFDVFDPALLDDPYPTYARLREAGALCRAGPATWAVTRHAEVTALLRDPRLGHGVPDGLGRPALLPGREPYGDVVERVLGAARPNAELPGLVSALDPPAHPRVRGLLARALNPAAVRRLTGLAARTAGDLLDGVGDGPLDAVGDFALPLQTRVACDMLGVPAADRDEVAALAAELGRAIILIPFVTPERGNGEPEARRLKAYARGLIAERRARPGPDLVSRMLAVRQGADSLSDEEVADNAVFLFFAGFETTVHLVGGGALELAGNPGQYARLRADRSLIPSAVEELLRYDPPLQWISRTTAEPVEIEGRTLRPGRFLLLLLASANRDERAFAAPDRLDVGRRPNPHLGFGGGAHHCLGVLLARAVGAAALGALVSRAAAIEPAGEPVRRRHPNVRGLISAPLSLRPA</sequence>
<organism evidence="8 9">
    <name type="scientific">Bailinhaonella thermotolerans</name>
    <dbReference type="NCBI Taxonomy" id="1070861"/>
    <lineage>
        <taxon>Bacteria</taxon>
        <taxon>Bacillati</taxon>
        <taxon>Actinomycetota</taxon>
        <taxon>Actinomycetes</taxon>
        <taxon>Streptosporangiales</taxon>
        <taxon>Streptosporangiaceae</taxon>
        <taxon>Bailinhaonella</taxon>
    </lineage>
</organism>
<dbReference type="Proteomes" id="UP000265768">
    <property type="component" value="Unassembled WGS sequence"/>
</dbReference>
<dbReference type="Gene3D" id="1.10.630.10">
    <property type="entry name" value="Cytochrome P450"/>
    <property type="match status" value="1"/>
</dbReference>
<evidence type="ECO:0000256" key="5">
    <source>
        <dbReference type="ARBA" id="ARBA00023004"/>
    </source>
</evidence>
<dbReference type="GO" id="GO:0020037">
    <property type="term" value="F:heme binding"/>
    <property type="evidence" value="ECO:0007669"/>
    <property type="project" value="InterPro"/>
</dbReference>
<accession>A0A3A4AFU1</accession>
<dbReference type="EMBL" id="QZEY01000011">
    <property type="protein sequence ID" value="RJL27219.1"/>
    <property type="molecule type" value="Genomic_DNA"/>
</dbReference>
<dbReference type="PANTHER" id="PTHR46696:SF1">
    <property type="entry name" value="CYTOCHROME P450 YJIB-RELATED"/>
    <property type="match status" value="1"/>
</dbReference>
<reference evidence="8 9" key="1">
    <citation type="submission" date="2018-09" db="EMBL/GenBank/DDBJ databases">
        <title>YIM 75507 draft genome.</title>
        <authorList>
            <person name="Tang S."/>
            <person name="Feng Y."/>
        </authorList>
    </citation>
    <scope>NUCLEOTIDE SEQUENCE [LARGE SCALE GENOMIC DNA]</scope>
    <source>
        <strain evidence="8 9">YIM 75507</strain>
    </source>
</reference>
<dbReference type="RefSeq" id="WP_119929120.1">
    <property type="nucleotide sequence ID" value="NZ_QZEY01000011.1"/>
</dbReference>
<dbReference type="CDD" id="cd20625">
    <property type="entry name" value="CYP164-like"/>
    <property type="match status" value="1"/>
</dbReference>
<keyword evidence="6 7" id="KW-0503">Monooxygenase</keyword>
<evidence type="ECO:0000256" key="7">
    <source>
        <dbReference type="RuleBase" id="RU000461"/>
    </source>
</evidence>
<dbReference type="InterPro" id="IPR002397">
    <property type="entry name" value="Cyt_P450_B"/>
</dbReference>
<dbReference type="PRINTS" id="PR00359">
    <property type="entry name" value="BP450"/>
</dbReference>
<evidence type="ECO:0000256" key="2">
    <source>
        <dbReference type="ARBA" id="ARBA00022617"/>
    </source>
</evidence>
<dbReference type="GO" id="GO:0004497">
    <property type="term" value="F:monooxygenase activity"/>
    <property type="evidence" value="ECO:0007669"/>
    <property type="project" value="UniProtKB-KW"/>
</dbReference>
<dbReference type="GO" id="GO:0016705">
    <property type="term" value="F:oxidoreductase activity, acting on paired donors, with incorporation or reduction of molecular oxygen"/>
    <property type="evidence" value="ECO:0007669"/>
    <property type="project" value="InterPro"/>
</dbReference>
<dbReference type="PANTHER" id="PTHR46696">
    <property type="entry name" value="P450, PUTATIVE (EUROFUNG)-RELATED"/>
    <property type="match status" value="1"/>
</dbReference>
<name>A0A3A4AFU1_9ACTN</name>
<proteinExistence type="inferred from homology"/>
<dbReference type="InterPro" id="IPR001128">
    <property type="entry name" value="Cyt_P450"/>
</dbReference>
<dbReference type="OrthoDB" id="4156795at2"/>
<dbReference type="Pfam" id="PF00067">
    <property type="entry name" value="p450"/>
    <property type="match status" value="1"/>
</dbReference>
<evidence type="ECO:0000256" key="1">
    <source>
        <dbReference type="ARBA" id="ARBA00010617"/>
    </source>
</evidence>
<dbReference type="FunFam" id="1.10.630.10:FF:000018">
    <property type="entry name" value="Cytochrome P450 monooxygenase"/>
    <property type="match status" value="1"/>
</dbReference>
<comment type="caution">
    <text evidence="8">The sequence shown here is derived from an EMBL/GenBank/DDBJ whole genome shotgun (WGS) entry which is preliminary data.</text>
</comment>
<evidence type="ECO:0000256" key="3">
    <source>
        <dbReference type="ARBA" id="ARBA00022723"/>
    </source>
</evidence>
<keyword evidence="2 7" id="KW-0349">Heme</keyword>
<dbReference type="AlphaFoldDB" id="A0A3A4AFU1"/>
<dbReference type="InterPro" id="IPR036396">
    <property type="entry name" value="Cyt_P450_sf"/>
</dbReference>
<dbReference type="SUPFAM" id="SSF48264">
    <property type="entry name" value="Cytochrome P450"/>
    <property type="match status" value="1"/>
</dbReference>
<evidence type="ECO:0000256" key="4">
    <source>
        <dbReference type="ARBA" id="ARBA00023002"/>
    </source>
</evidence>
<gene>
    <name evidence="8" type="ORF">D5H75_25845</name>
</gene>
<evidence type="ECO:0000256" key="6">
    <source>
        <dbReference type="ARBA" id="ARBA00023033"/>
    </source>
</evidence>
<keyword evidence="5 7" id="KW-0408">Iron</keyword>
<dbReference type="PROSITE" id="PS00086">
    <property type="entry name" value="CYTOCHROME_P450"/>
    <property type="match status" value="1"/>
</dbReference>
<dbReference type="InterPro" id="IPR017972">
    <property type="entry name" value="Cyt_P450_CS"/>
</dbReference>
<evidence type="ECO:0000313" key="9">
    <source>
        <dbReference type="Proteomes" id="UP000265768"/>
    </source>
</evidence>
<protein>
    <submittedName>
        <fullName evidence="8">Cytochrome P450</fullName>
    </submittedName>
</protein>
<keyword evidence="4 7" id="KW-0560">Oxidoreductase</keyword>
<dbReference type="GO" id="GO:0005506">
    <property type="term" value="F:iron ion binding"/>
    <property type="evidence" value="ECO:0007669"/>
    <property type="project" value="InterPro"/>
</dbReference>
<keyword evidence="9" id="KW-1185">Reference proteome</keyword>
<comment type="similarity">
    <text evidence="1 7">Belongs to the cytochrome P450 family.</text>
</comment>